<evidence type="ECO:0000313" key="2">
    <source>
        <dbReference type="WBParaSite" id="Smp_131170.1"/>
    </source>
</evidence>
<accession>G4VT02</accession>
<evidence type="ECO:0000313" key="1">
    <source>
        <dbReference type="Proteomes" id="UP000008854"/>
    </source>
</evidence>
<dbReference type="KEGG" id="smm:Smp_131170"/>
<sequence length="73" mass="8418">MPKRPTICDIKKIFDGIFSVDENVDIEYTYKIAQRKIIFTRDDLSLSTASVLLKALLESYHFSKLVHLLADND</sequence>
<name>G4VT02_SCHMA</name>
<dbReference type="GeneID" id="8349847"/>
<keyword evidence="1" id="KW-1185">Reference proteome</keyword>
<reference evidence="2" key="2">
    <citation type="submission" date="2018-12" db="UniProtKB">
        <authorList>
            <consortium name="WormBaseParasite"/>
        </authorList>
    </citation>
    <scope>IDENTIFICATION</scope>
    <source>
        <strain evidence="2">Puerto Rican</strain>
    </source>
</reference>
<dbReference type="HOGENOM" id="CLU_2707902_0_0_1"/>
<dbReference type="Proteomes" id="UP000008854">
    <property type="component" value="Unassembled WGS sequence"/>
</dbReference>
<proteinExistence type="predicted"/>
<dbReference type="AlphaFoldDB" id="G4VT02"/>
<dbReference type="CTD" id="8349847"/>
<organism evidence="1 2">
    <name type="scientific">Schistosoma mansoni</name>
    <name type="common">Blood fluke</name>
    <dbReference type="NCBI Taxonomy" id="6183"/>
    <lineage>
        <taxon>Eukaryota</taxon>
        <taxon>Metazoa</taxon>
        <taxon>Spiralia</taxon>
        <taxon>Lophotrochozoa</taxon>
        <taxon>Platyhelminthes</taxon>
        <taxon>Trematoda</taxon>
        <taxon>Digenea</taxon>
        <taxon>Strigeidida</taxon>
        <taxon>Schistosomatoidea</taxon>
        <taxon>Schistosomatidae</taxon>
        <taxon>Schistosoma</taxon>
    </lineage>
</organism>
<dbReference type="RefSeq" id="XP_018654520.1">
    <property type="nucleotide sequence ID" value="XM_018789037.1"/>
</dbReference>
<protein>
    <submittedName>
        <fullName evidence="2">Glycosyl transferase</fullName>
    </submittedName>
</protein>
<dbReference type="InParanoid" id="G4VT02"/>
<dbReference type="WBParaSite" id="Smp_131170.1">
    <property type="protein sequence ID" value="Smp_131170.1"/>
    <property type="gene ID" value="Smp_131170"/>
</dbReference>
<reference evidence="1" key="1">
    <citation type="journal article" date="2012" name="PLoS Negl. Trop. Dis.">
        <title>A systematically improved high quality genome and transcriptome of the human blood fluke Schistosoma mansoni.</title>
        <authorList>
            <person name="Protasio A.V."/>
            <person name="Tsai I.J."/>
            <person name="Babbage A."/>
            <person name="Nichol S."/>
            <person name="Hunt M."/>
            <person name="Aslett M.A."/>
            <person name="De Silva N."/>
            <person name="Velarde G.S."/>
            <person name="Anderson T.J."/>
            <person name="Clark R.C."/>
            <person name="Davidson C."/>
            <person name="Dillon G.P."/>
            <person name="Holroyd N.E."/>
            <person name="LoVerde P.T."/>
            <person name="Lloyd C."/>
            <person name="McQuillan J."/>
            <person name="Oliveira G."/>
            <person name="Otto T.D."/>
            <person name="Parker-Manuel S.J."/>
            <person name="Quail M.A."/>
            <person name="Wilson R.A."/>
            <person name="Zerlotini A."/>
            <person name="Dunne D.W."/>
            <person name="Berriman M."/>
        </authorList>
    </citation>
    <scope>NUCLEOTIDE SEQUENCE [LARGE SCALE GENOMIC DNA]</scope>
    <source>
        <strain evidence="1">Puerto Rican</strain>
    </source>
</reference>